<dbReference type="EMBL" id="LKCW01000048">
    <property type="protein sequence ID" value="KPM42442.1"/>
    <property type="molecule type" value="Genomic_DNA"/>
</dbReference>
<protein>
    <submittedName>
        <fullName evidence="1">Uncharacterized protein</fullName>
    </submittedName>
</protein>
<name>A0A0P7BPI9_9HYPO</name>
<dbReference type="Proteomes" id="UP000050424">
    <property type="component" value="Unassembled WGS sequence"/>
</dbReference>
<organism evidence="1 2">
    <name type="scientific">Neonectria ditissima</name>
    <dbReference type="NCBI Taxonomy" id="78410"/>
    <lineage>
        <taxon>Eukaryota</taxon>
        <taxon>Fungi</taxon>
        <taxon>Dikarya</taxon>
        <taxon>Ascomycota</taxon>
        <taxon>Pezizomycotina</taxon>
        <taxon>Sordariomycetes</taxon>
        <taxon>Hypocreomycetidae</taxon>
        <taxon>Hypocreales</taxon>
        <taxon>Nectriaceae</taxon>
        <taxon>Neonectria</taxon>
    </lineage>
</organism>
<comment type="caution">
    <text evidence="1">The sequence shown here is derived from an EMBL/GenBank/DDBJ whole genome shotgun (WGS) entry which is preliminary data.</text>
</comment>
<evidence type="ECO:0000313" key="1">
    <source>
        <dbReference type="EMBL" id="KPM42442.1"/>
    </source>
</evidence>
<accession>A0A0P7BPI9</accession>
<proteinExistence type="predicted"/>
<sequence>MSNLPLSLRVPDSNYCVQQRRAGRVSQPHSKAVPSSATPKVAEFSFTLQFPEEVEKVLQNKAMELK</sequence>
<evidence type="ECO:0000313" key="2">
    <source>
        <dbReference type="Proteomes" id="UP000050424"/>
    </source>
</evidence>
<gene>
    <name evidence="1" type="ORF">AK830_g4098</name>
</gene>
<reference evidence="1 2" key="1">
    <citation type="submission" date="2015-09" db="EMBL/GenBank/DDBJ databases">
        <title>Draft genome of a European isolate of the apple canker pathogen Neonectria ditissima.</title>
        <authorList>
            <person name="Gomez-Cortecero A."/>
            <person name="Harrison R.J."/>
            <person name="Armitage A.D."/>
        </authorList>
    </citation>
    <scope>NUCLEOTIDE SEQUENCE [LARGE SCALE GENOMIC DNA]</scope>
    <source>
        <strain evidence="1 2">R09/05</strain>
    </source>
</reference>
<dbReference type="AlphaFoldDB" id="A0A0P7BPI9"/>
<keyword evidence="2" id="KW-1185">Reference proteome</keyword>